<dbReference type="InterPro" id="IPR051693">
    <property type="entry name" value="UPF0046_metallophosphoest"/>
</dbReference>
<organism evidence="2 3">
    <name type="scientific">Penicillium solitum</name>
    <dbReference type="NCBI Taxonomy" id="60172"/>
    <lineage>
        <taxon>Eukaryota</taxon>
        <taxon>Fungi</taxon>
        <taxon>Dikarya</taxon>
        <taxon>Ascomycota</taxon>
        <taxon>Pezizomycotina</taxon>
        <taxon>Eurotiomycetes</taxon>
        <taxon>Eurotiomycetidae</taxon>
        <taxon>Eurotiales</taxon>
        <taxon>Aspergillaceae</taxon>
        <taxon>Penicillium</taxon>
    </lineage>
</organism>
<dbReference type="SUPFAM" id="SSF56300">
    <property type="entry name" value="Metallo-dependent phosphatases"/>
    <property type="match status" value="1"/>
</dbReference>
<dbReference type="GO" id="GO:0016787">
    <property type="term" value="F:hydrolase activity"/>
    <property type="evidence" value="ECO:0007669"/>
    <property type="project" value="InterPro"/>
</dbReference>
<protein>
    <recommendedName>
        <fullName evidence="1">Calcineurin-like phosphoesterase domain-containing protein</fullName>
    </recommendedName>
</protein>
<sequence length="293" mass="32806">MSETTPAADVKTRFLIFSDTHGLDSPPDFVSRQYADVAIHCGDLTTESQIEEYKASIRFLRAVNSPLKLVIAGNHDFTMDIPIFQRKAAEAQPLDPHLIQKFYGNYGEVRELFGEEKETGITFLDEGIHSFRLQNGALLNAYASPYTPSCGYWGFQYHRDIGHDFRIGNVDIVMTHGLPKGIMDRTHSGQGAGRQHLFQAIARAQYRPLMHCFGHIHEGWGWQACPSVLISALSMIKHKGDPMDCFLKSHCSEDPHPLKRGSETLFINAAMEGSQDILIQPPWVVDIELPAAV</sequence>
<evidence type="ECO:0000313" key="3">
    <source>
        <dbReference type="Proteomes" id="UP000191612"/>
    </source>
</evidence>
<dbReference type="CDD" id="cd07379">
    <property type="entry name" value="MPP_239FB"/>
    <property type="match status" value="1"/>
</dbReference>
<comment type="caution">
    <text evidence="2">The sequence shown here is derived from an EMBL/GenBank/DDBJ whole genome shotgun (WGS) entry which is preliminary data.</text>
</comment>
<reference evidence="3" key="1">
    <citation type="journal article" date="2017" name="Nat. Microbiol.">
        <title>Global analysis of biosynthetic gene clusters reveals vast potential of secondary metabolite production in Penicillium species.</title>
        <authorList>
            <person name="Nielsen J.C."/>
            <person name="Grijseels S."/>
            <person name="Prigent S."/>
            <person name="Ji B."/>
            <person name="Dainat J."/>
            <person name="Nielsen K.F."/>
            <person name="Frisvad J.C."/>
            <person name="Workman M."/>
            <person name="Nielsen J."/>
        </authorList>
    </citation>
    <scope>NUCLEOTIDE SEQUENCE [LARGE SCALE GENOMIC DNA]</scope>
    <source>
        <strain evidence="3">IBT 29525</strain>
    </source>
</reference>
<dbReference type="Pfam" id="PF00149">
    <property type="entry name" value="Metallophos"/>
    <property type="match status" value="1"/>
</dbReference>
<accession>A0A1V6R947</accession>
<gene>
    <name evidence="2" type="ORF">PENSOL_c010G04269</name>
</gene>
<dbReference type="AlphaFoldDB" id="A0A1V6R947"/>
<dbReference type="Proteomes" id="UP000191612">
    <property type="component" value="Unassembled WGS sequence"/>
</dbReference>
<dbReference type="PANTHER" id="PTHR12905:SF0">
    <property type="entry name" value="CALCINEURIN-LIKE PHOSPHOESTERASE DOMAIN-CONTAINING PROTEIN"/>
    <property type="match status" value="1"/>
</dbReference>
<name>A0A1V6R947_9EURO</name>
<evidence type="ECO:0000313" key="2">
    <source>
        <dbReference type="EMBL" id="OQD98094.1"/>
    </source>
</evidence>
<proteinExistence type="predicted"/>
<dbReference type="InterPro" id="IPR029052">
    <property type="entry name" value="Metallo-depent_PP-like"/>
</dbReference>
<dbReference type="PANTHER" id="PTHR12905">
    <property type="entry name" value="METALLOPHOSPHOESTERASE"/>
    <property type="match status" value="1"/>
</dbReference>
<evidence type="ECO:0000259" key="1">
    <source>
        <dbReference type="Pfam" id="PF00149"/>
    </source>
</evidence>
<dbReference type="Gene3D" id="3.60.21.10">
    <property type="match status" value="1"/>
</dbReference>
<dbReference type="EMBL" id="MDYO01000010">
    <property type="protein sequence ID" value="OQD98094.1"/>
    <property type="molecule type" value="Genomic_DNA"/>
</dbReference>
<feature type="domain" description="Calcineurin-like phosphoesterase" evidence="1">
    <location>
        <begin position="13"/>
        <end position="218"/>
    </location>
</feature>
<keyword evidence="3" id="KW-1185">Reference proteome</keyword>
<dbReference type="InterPro" id="IPR004843">
    <property type="entry name" value="Calcineurin-like_PHP"/>
</dbReference>